<feature type="region of interest" description="Disordered" evidence="5">
    <location>
        <begin position="172"/>
        <end position="226"/>
    </location>
</feature>
<dbReference type="PANTHER" id="PTHR31679">
    <property type="entry name" value="PEROXISOMAL MEMBRANE PROTEIN PEX30-RELATED"/>
    <property type="match status" value="1"/>
</dbReference>
<dbReference type="InterPro" id="IPR006614">
    <property type="entry name" value="Peroxin/Ferlin"/>
</dbReference>
<dbReference type="InterPro" id="IPR052646">
    <property type="entry name" value="Peroxisomal_PEX28-32"/>
</dbReference>
<comment type="caution">
    <text evidence="7">The sequence shown here is derived from an EMBL/GenBank/DDBJ whole genome shotgun (WGS) entry which is preliminary data.</text>
</comment>
<evidence type="ECO:0000256" key="1">
    <source>
        <dbReference type="ARBA" id="ARBA00004127"/>
    </source>
</evidence>
<comment type="subcellular location">
    <subcellularLocation>
        <location evidence="1">Endomembrane system</location>
        <topology evidence="1">Multi-pass membrane protein</topology>
    </subcellularLocation>
</comment>
<feature type="region of interest" description="Disordered" evidence="5">
    <location>
        <begin position="1"/>
        <end position="30"/>
    </location>
</feature>
<feature type="compositionally biased region" description="Low complexity" evidence="5">
    <location>
        <begin position="618"/>
        <end position="638"/>
    </location>
</feature>
<organism evidence="7 8">
    <name type="scientific">Zalerion maritima</name>
    <dbReference type="NCBI Taxonomy" id="339359"/>
    <lineage>
        <taxon>Eukaryota</taxon>
        <taxon>Fungi</taxon>
        <taxon>Dikarya</taxon>
        <taxon>Ascomycota</taxon>
        <taxon>Pezizomycotina</taxon>
        <taxon>Sordariomycetes</taxon>
        <taxon>Lulworthiomycetidae</taxon>
        <taxon>Lulworthiales</taxon>
        <taxon>Lulworthiaceae</taxon>
        <taxon>Zalerion</taxon>
    </lineage>
</organism>
<evidence type="ECO:0000256" key="5">
    <source>
        <dbReference type="SAM" id="MobiDB-lite"/>
    </source>
</evidence>
<dbReference type="GO" id="GO:0012505">
    <property type="term" value="C:endomembrane system"/>
    <property type="evidence" value="ECO:0007669"/>
    <property type="project" value="UniProtKB-SubCell"/>
</dbReference>
<feature type="compositionally biased region" description="Polar residues" evidence="5">
    <location>
        <begin position="568"/>
        <end position="586"/>
    </location>
</feature>
<keyword evidence="8" id="KW-1185">Reference proteome</keyword>
<feature type="domain" description="Peroxin/Ferlin" evidence="6">
    <location>
        <begin position="393"/>
        <end position="462"/>
    </location>
</feature>
<dbReference type="PANTHER" id="PTHR31679:SF2">
    <property type="entry name" value="PEROXISOMAL MEMBRANE PROTEIN PEX30-RELATED"/>
    <property type="match status" value="1"/>
</dbReference>
<evidence type="ECO:0000256" key="2">
    <source>
        <dbReference type="ARBA" id="ARBA00022692"/>
    </source>
</evidence>
<dbReference type="SMART" id="SM00693">
    <property type="entry name" value="DysFN"/>
    <property type="match status" value="1"/>
</dbReference>
<keyword evidence="4" id="KW-0472">Membrane</keyword>
<dbReference type="GO" id="GO:0007031">
    <property type="term" value="P:peroxisome organization"/>
    <property type="evidence" value="ECO:0007669"/>
    <property type="project" value="TreeGrafter"/>
</dbReference>
<accession>A0AAD5RKW1</accession>
<keyword evidence="2" id="KW-0812">Transmembrane</keyword>
<proteinExistence type="predicted"/>
<evidence type="ECO:0000256" key="4">
    <source>
        <dbReference type="ARBA" id="ARBA00023136"/>
    </source>
</evidence>
<reference evidence="7" key="1">
    <citation type="submission" date="2022-07" db="EMBL/GenBank/DDBJ databases">
        <title>Draft genome sequence of Zalerion maritima ATCC 34329, a (micro)plastics degrading marine fungus.</title>
        <authorList>
            <person name="Paco A."/>
            <person name="Goncalves M.F.M."/>
            <person name="Rocha-Santos T.A.P."/>
            <person name="Alves A."/>
        </authorList>
    </citation>
    <scope>NUCLEOTIDE SEQUENCE</scope>
    <source>
        <strain evidence="7">ATCC 34329</strain>
    </source>
</reference>
<evidence type="ECO:0000313" key="7">
    <source>
        <dbReference type="EMBL" id="KAJ2896938.1"/>
    </source>
</evidence>
<dbReference type="InterPro" id="IPR010482">
    <property type="entry name" value="TECPR1-like_DysF"/>
</dbReference>
<dbReference type="GO" id="GO:0005778">
    <property type="term" value="C:peroxisomal membrane"/>
    <property type="evidence" value="ECO:0007669"/>
    <property type="project" value="UniProtKB-ARBA"/>
</dbReference>
<dbReference type="Proteomes" id="UP001201980">
    <property type="component" value="Unassembled WGS sequence"/>
</dbReference>
<dbReference type="EMBL" id="JAKWBI020000304">
    <property type="protein sequence ID" value="KAJ2896938.1"/>
    <property type="molecule type" value="Genomic_DNA"/>
</dbReference>
<dbReference type="Pfam" id="PF06398">
    <property type="entry name" value="Pex24p"/>
    <property type="match status" value="1"/>
</dbReference>
<feature type="compositionally biased region" description="Gly residues" evidence="5">
    <location>
        <begin position="174"/>
        <end position="196"/>
    </location>
</feature>
<keyword evidence="3" id="KW-1133">Transmembrane helix</keyword>
<evidence type="ECO:0000259" key="6">
    <source>
        <dbReference type="SMART" id="SM00693"/>
    </source>
</evidence>
<feature type="region of interest" description="Disordered" evidence="5">
    <location>
        <begin position="519"/>
        <end position="695"/>
    </location>
</feature>
<feature type="compositionally biased region" description="Basic and acidic residues" evidence="5">
    <location>
        <begin position="524"/>
        <end position="547"/>
    </location>
</feature>
<sequence length="695" mass="75366">MSNPLRSQRPPELDSGSAGQNGAPSPLPSLGFDSNPPTYAAFSPTTSLTGTVGSHRRSTILLHQKSPLLLATPPQITRALAYSHPFLTPINTFLGLISWSSGDPWESFLVVAAWWGIVLYGDNVIRVAGPLVVVAGLIVGMYGRRFSLLSSSGWSEFTAGTSLNKASSKATAGAMGGATTSGGGSSGGGGSGASGEKGGKSSGNSNNASKKEHKRTASTESNYENAGVRHQKTLDEIVATLRELTTRCNILLEPLLEMTDFLSTQRTATTASTRPALTTLFARLLLCTPLWWMLTLPPIRIITTPRVVLVFGTVILTWHARVMRVARTILWRSRTVRKVAGLVTGLQFDMPPATITTAAAPDGVAQARPARRESELTKALQRQQKQRGGDLAGVRFTFIIYENQRRWVGLGWTASLFGYERDAWTDEHNNPIPPKDEFELPEVEEGARARWRWVEGSRWRVEGVKEDLTDYDADAGKSGWVYYDNKWQNGRRGQDGWGRWTRRRKWYRGAELVELSDEEMEDLAAERERQAAEESKGQEKGKEDEKANGGSKAPSLRDRGHHGALPPQVSNITATSEGSHSGSQATLAELVDTSGASGRMAPIGSSETSSIRDRDSSDTISLMSTSSRSRGFGPFSGSMRKRDAQRPGMRDRRASEAASEDADASLGTTRALQIQGAGRSGDGWGVGDEARMSLE</sequence>
<feature type="compositionally biased region" description="Basic and acidic residues" evidence="5">
    <location>
        <begin position="640"/>
        <end position="655"/>
    </location>
</feature>
<dbReference type="AlphaFoldDB" id="A0AAD5RKW1"/>
<evidence type="ECO:0000313" key="8">
    <source>
        <dbReference type="Proteomes" id="UP001201980"/>
    </source>
</evidence>
<name>A0AAD5RKW1_9PEZI</name>
<gene>
    <name evidence="7" type="ORF">MKZ38_005082</name>
</gene>
<protein>
    <submittedName>
        <fullName evidence="7">Integral peroxisomal membrane peroxin</fullName>
    </submittedName>
</protein>
<evidence type="ECO:0000256" key="3">
    <source>
        <dbReference type="ARBA" id="ARBA00022989"/>
    </source>
</evidence>